<accession>A0A740NY76</accession>
<evidence type="ECO:0000256" key="1">
    <source>
        <dbReference type="SAM" id="Phobius"/>
    </source>
</evidence>
<dbReference type="AlphaFoldDB" id="A0A740NY76"/>
<keyword evidence="1" id="KW-1133">Transmembrane helix</keyword>
<comment type="caution">
    <text evidence="2">The sequence shown here is derived from an EMBL/GenBank/DDBJ whole genome shotgun (WGS) entry which is preliminary data.</text>
</comment>
<proteinExistence type="predicted"/>
<sequence>MGSIANVLDALNQALSPMVYFKIAVPVFFVVVLASLFGSVRVNWKKIVTRWQRLVEIGKDKR</sequence>
<organism evidence="2">
    <name type="scientific">Salmonella senftenberg</name>
    <dbReference type="NCBI Taxonomy" id="28150"/>
    <lineage>
        <taxon>Bacteria</taxon>
        <taxon>Pseudomonadati</taxon>
        <taxon>Pseudomonadota</taxon>
        <taxon>Gammaproteobacteria</taxon>
        <taxon>Enterobacterales</taxon>
        <taxon>Enterobacteriaceae</taxon>
        <taxon>Salmonella</taxon>
    </lineage>
</organism>
<keyword evidence="1" id="KW-0812">Transmembrane</keyword>
<dbReference type="EMBL" id="DAATVH010000027">
    <property type="protein sequence ID" value="HAF0268966.1"/>
    <property type="molecule type" value="Genomic_DNA"/>
</dbReference>
<keyword evidence="1" id="KW-0472">Membrane</keyword>
<feature type="transmembrane region" description="Helical" evidence="1">
    <location>
        <begin position="20"/>
        <end position="44"/>
    </location>
</feature>
<reference evidence="2" key="2">
    <citation type="submission" date="2018-07" db="EMBL/GenBank/DDBJ databases">
        <authorList>
            <consortium name="NCBI Pathogen Detection Project"/>
        </authorList>
    </citation>
    <scope>NUCLEOTIDE SEQUENCE</scope>
    <source>
        <strain evidence="2">NVSL 6673</strain>
    </source>
</reference>
<reference evidence="2" key="1">
    <citation type="journal article" date="2018" name="Genome Biol.">
        <title>SKESA: strategic k-mer extension for scrupulous assemblies.</title>
        <authorList>
            <person name="Souvorov A."/>
            <person name="Agarwala R."/>
            <person name="Lipman D.J."/>
        </authorList>
    </citation>
    <scope>NUCLEOTIDE SEQUENCE</scope>
    <source>
        <strain evidence="2">NVSL 6673</strain>
    </source>
</reference>
<gene>
    <name evidence="2" type="ORF">GNA61_004495</name>
</gene>
<evidence type="ECO:0000313" key="2">
    <source>
        <dbReference type="EMBL" id="HAF0268966.1"/>
    </source>
</evidence>
<name>A0A740NY76_SALSE</name>
<protein>
    <submittedName>
        <fullName evidence="2">Uncharacterized protein</fullName>
    </submittedName>
</protein>